<dbReference type="Proteomes" id="UP001362999">
    <property type="component" value="Unassembled WGS sequence"/>
</dbReference>
<name>A0AAV9Z7I1_9AGAR</name>
<organism evidence="2 3">
    <name type="scientific">Favolaschia claudopus</name>
    <dbReference type="NCBI Taxonomy" id="2862362"/>
    <lineage>
        <taxon>Eukaryota</taxon>
        <taxon>Fungi</taxon>
        <taxon>Dikarya</taxon>
        <taxon>Basidiomycota</taxon>
        <taxon>Agaricomycotina</taxon>
        <taxon>Agaricomycetes</taxon>
        <taxon>Agaricomycetidae</taxon>
        <taxon>Agaricales</taxon>
        <taxon>Marasmiineae</taxon>
        <taxon>Mycenaceae</taxon>
        <taxon>Favolaschia</taxon>
    </lineage>
</organism>
<comment type="caution">
    <text evidence="2">The sequence shown here is derived from an EMBL/GenBank/DDBJ whole genome shotgun (WGS) entry which is preliminary data.</text>
</comment>
<feature type="region of interest" description="Disordered" evidence="1">
    <location>
        <begin position="1"/>
        <end position="34"/>
    </location>
</feature>
<evidence type="ECO:0000313" key="2">
    <source>
        <dbReference type="EMBL" id="KAK6974117.1"/>
    </source>
</evidence>
<evidence type="ECO:0008006" key="4">
    <source>
        <dbReference type="Google" id="ProtNLM"/>
    </source>
</evidence>
<evidence type="ECO:0000313" key="3">
    <source>
        <dbReference type="Proteomes" id="UP001362999"/>
    </source>
</evidence>
<gene>
    <name evidence="2" type="ORF">R3P38DRAFT_3239998</name>
</gene>
<reference evidence="2 3" key="1">
    <citation type="journal article" date="2024" name="J Genomics">
        <title>Draft genome sequencing and assembly of Favolaschia claudopus CIRM-BRFM 2984 isolated from oak limbs.</title>
        <authorList>
            <person name="Navarro D."/>
            <person name="Drula E."/>
            <person name="Chaduli D."/>
            <person name="Cazenave R."/>
            <person name="Ahrendt S."/>
            <person name="Wang J."/>
            <person name="Lipzen A."/>
            <person name="Daum C."/>
            <person name="Barry K."/>
            <person name="Grigoriev I.V."/>
            <person name="Favel A."/>
            <person name="Rosso M.N."/>
            <person name="Martin F."/>
        </authorList>
    </citation>
    <scope>NUCLEOTIDE SEQUENCE [LARGE SCALE GENOMIC DNA]</scope>
    <source>
        <strain evidence="2 3">CIRM-BRFM 2984</strain>
    </source>
</reference>
<dbReference type="EMBL" id="JAWWNJ010000188">
    <property type="protein sequence ID" value="KAK6974117.1"/>
    <property type="molecule type" value="Genomic_DNA"/>
</dbReference>
<proteinExistence type="predicted"/>
<evidence type="ECO:0000256" key="1">
    <source>
        <dbReference type="SAM" id="MobiDB-lite"/>
    </source>
</evidence>
<sequence>MAKASRSGLSGAHKVTYGRPGRGNPPQRVPINKTGAEIKRAREKRKECIAALSFVQREAFLGHGEHDIEMPDAPEYYPADGWQEMDSDDEEALQQLPPGEEGHLHSHAGKEATFHQIFDKCRPGRGDPRRRATRIQTTINAWREQIPLLADAYLQLRADGPLDSDEVQEGWEIEVIGFDGVPY</sequence>
<keyword evidence="3" id="KW-1185">Reference proteome</keyword>
<protein>
    <recommendedName>
        <fullName evidence="4">DUF5681 domain-containing protein</fullName>
    </recommendedName>
</protein>
<accession>A0AAV9Z7I1</accession>
<dbReference type="AlphaFoldDB" id="A0AAV9Z7I1"/>